<feature type="compositionally biased region" description="Pro residues" evidence="5">
    <location>
        <begin position="156"/>
        <end position="166"/>
    </location>
</feature>
<dbReference type="AlphaFoldDB" id="A0A6P5AWV0"/>
<dbReference type="PROSITE" id="PS50082">
    <property type="entry name" value="WD_REPEATS_2"/>
    <property type="match status" value="3"/>
</dbReference>
<dbReference type="Proteomes" id="UP000515135">
    <property type="component" value="Unplaced"/>
</dbReference>
<feature type="compositionally biased region" description="Polar residues" evidence="5">
    <location>
        <begin position="611"/>
        <end position="627"/>
    </location>
</feature>
<feature type="repeat" description="WD" evidence="4">
    <location>
        <begin position="686"/>
        <end position="720"/>
    </location>
</feature>
<dbReference type="PRINTS" id="PR00320">
    <property type="entry name" value="GPROTEINBRPT"/>
</dbReference>
<protein>
    <recommendedName>
        <fullName evidence="1">WD repeat-containing protein 44</fullName>
    </recommendedName>
</protein>
<feature type="region of interest" description="Disordered" evidence="5">
    <location>
        <begin position="903"/>
        <end position="922"/>
    </location>
</feature>
<feature type="compositionally biased region" description="Basic and acidic residues" evidence="5">
    <location>
        <begin position="192"/>
        <end position="222"/>
    </location>
</feature>
<organism evidence="6 7">
    <name type="scientific">Branchiostoma belcheri</name>
    <name type="common">Amphioxus</name>
    <dbReference type="NCBI Taxonomy" id="7741"/>
    <lineage>
        <taxon>Eukaryota</taxon>
        <taxon>Metazoa</taxon>
        <taxon>Chordata</taxon>
        <taxon>Cephalochordata</taxon>
        <taxon>Leptocardii</taxon>
        <taxon>Amphioxiformes</taxon>
        <taxon>Branchiostomatidae</taxon>
        <taxon>Branchiostoma</taxon>
    </lineage>
</organism>
<feature type="region of interest" description="Disordered" evidence="5">
    <location>
        <begin position="588"/>
        <end position="635"/>
    </location>
</feature>
<feature type="compositionally biased region" description="Low complexity" evidence="5">
    <location>
        <begin position="592"/>
        <end position="610"/>
    </location>
</feature>
<evidence type="ECO:0000256" key="4">
    <source>
        <dbReference type="PROSITE-ProRule" id="PRU00221"/>
    </source>
</evidence>
<feature type="compositionally biased region" description="Basic and acidic residues" evidence="5">
    <location>
        <begin position="312"/>
        <end position="321"/>
    </location>
</feature>
<feature type="compositionally biased region" description="Basic and acidic residues" evidence="5">
    <location>
        <begin position="354"/>
        <end position="373"/>
    </location>
</feature>
<dbReference type="InterPro" id="IPR040324">
    <property type="entry name" value="WDR44/Dgr2"/>
</dbReference>
<dbReference type="Gene3D" id="2.130.10.10">
    <property type="entry name" value="YVTN repeat-like/Quinoprotein amine dehydrogenase"/>
    <property type="match status" value="1"/>
</dbReference>
<accession>A0A6P5AWV0</accession>
<feature type="compositionally biased region" description="Basic and acidic residues" evidence="5">
    <location>
        <begin position="910"/>
        <end position="920"/>
    </location>
</feature>
<feature type="compositionally biased region" description="Pro residues" evidence="5">
    <location>
        <begin position="253"/>
        <end position="264"/>
    </location>
</feature>
<feature type="region of interest" description="Disordered" evidence="5">
    <location>
        <begin position="944"/>
        <end position="1019"/>
    </location>
</feature>
<feature type="repeat" description="WD" evidence="4">
    <location>
        <begin position="538"/>
        <end position="569"/>
    </location>
</feature>
<feature type="compositionally biased region" description="Basic and acidic residues" evidence="5">
    <location>
        <begin position="40"/>
        <end position="88"/>
    </location>
</feature>
<keyword evidence="6" id="KW-1185">Reference proteome</keyword>
<dbReference type="GeneID" id="109487022"/>
<dbReference type="InterPro" id="IPR036322">
    <property type="entry name" value="WD40_repeat_dom_sf"/>
</dbReference>
<dbReference type="RefSeq" id="XP_019646501.1">
    <property type="nucleotide sequence ID" value="XM_019790942.1"/>
</dbReference>
<dbReference type="InterPro" id="IPR015943">
    <property type="entry name" value="WD40/YVTN_repeat-like_dom_sf"/>
</dbReference>
<feature type="repeat" description="WD" evidence="4">
    <location>
        <begin position="646"/>
        <end position="679"/>
    </location>
</feature>
<evidence type="ECO:0000256" key="1">
    <source>
        <dbReference type="ARBA" id="ARBA00021207"/>
    </source>
</evidence>
<evidence type="ECO:0000256" key="5">
    <source>
        <dbReference type="SAM" id="MobiDB-lite"/>
    </source>
</evidence>
<feature type="region of interest" description="Disordered" evidence="5">
    <location>
        <begin position="1"/>
        <end position="387"/>
    </location>
</feature>
<feature type="compositionally biased region" description="Acidic residues" evidence="5">
    <location>
        <begin position="1"/>
        <end position="10"/>
    </location>
</feature>
<keyword evidence="2 4" id="KW-0853">WD repeat</keyword>
<dbReference type="KEGG" id="bbel:109487022"/>
<dbReference type="InterPro" id="IPR001680">
    <property type="entry name" value="WD40_rpt"/>
</dbReference>
<reference evidence="7" key="1">
    <citation type="submission" date="2025-08" db="UniProtKB">
        <authorList>
            <consortium name="RefSeq"/>
        </authorList>
    </citation>
    <scope>IDENTIFICATION</scope>
    <source>
        <tissue evidence="7">Gonad</tissue>
    </source>
</reference>
<evidence type="ECO:0000313" key="6">
    <source>
        <dbReference type="Proteomes" id="UP000515135"/>
    </source>
</evidence>
<keyword evidence="3" id="KW-0677">Repeat</keyword>
<evidence type="ECO:0000256" key="2">
    <source>
        <dbReference type="ARBA" id="ARBA00022574"/>
    </source>
</evidence>
<dbReference type="PANTHER" id="PTHR14221">
    <property type="entry name" value="WD REPEAT DOMAIN 44"/>
    <property type="match status" value="1"/>
</dbReference>
<dbReference type="SUPFAM" id="SSF50978">
    <property type="entry name" value="WD40 repeat-like"/>
    <property type="match status" value="1"/>
</dbReference>
<dbReference type="PROSITE" id="PS50294">
    <property type="entry name" value="WD_REPEATS_REGION"/>
    <property type="match status" value="3"/>
</dbReference>
<proteinExistence type="predicted"/>
<gene>
    <name evidence="7" type="primary">LOC109487022</name>
</gene>
<feature type="compositionally biased region" description="Polar residues" evidence="5">
    <location>
        <begin position="17"/>
        <end position="31"/>
    </location>
</feature>
<feature type="region of interest" description="Disordered" evidence="5">
    <location>
        <begin position="497"/>
        <end position="522"/>
    </location>
</feature>
<sequence length="1019" mass="113619">MSSESDDEEFYDAKENISLTQSPAQRAQQAQKPEVPQLSKKQEEQDELARQEQDRKAKEEEERKRKEEEDRKKKEQEELEKQLEENERRRKRLLAMRRQMEEEEEHAGDSPQPDETGSEETPVDTNPVQTSEEPPEATVEPEKPEEKDTSEECVPSPTPSPSPSPTPEAGDGFKTTKDISEMQADSEVETILEQRVEKEKENLQEILESPDKREEDAVDEPKPMTVEPDIVASTKPDIVAVTVSKERPGSLKVPPPRPPPPVAPPRRQKKKSANETPENEAQETPTKSSLIEGEKEEPKGLLTPTSEAIESLTKELERSLDMKGATSGSTLVKIQHDDESTKAEPTPPTSPADSKAEPSFKPAEEPAAGEKENPALPRLRSASGRPLTDEEILEQVMIKNLDTGELVPLSQAEDKLPKCMNPLSLHIIRRTKEYVSNNSLNKDDSDTESVEGQADRGKTMHQAEEKLKKGTKQLKKLFGKAVEKSVSKIKEIKDEVFAGEDSSSSDDETDTRTIKIKSSSSNKGPYEFDQLRLVQDLSGEHTGAVWTMKFSCCGRLLATAGQDNILRVWVLKGAYSYFDEMRHKYAMEARASPSPSQESVNSQNSQNSEPGSTTESPAHSQTGSGTPSEEPVEHEGPFRQIPFCSYRGHTADVLDLSWSKNYFILSSSMDKTVRLWHISRRECLCCFQHIDFVTAIAFHPRDDRYFLSGSLDGKLRLWNIPDKKVALWNELDGDIKLITAANFCENGRFAVVGTYDGRCIFFDTEHLKYFTQIHVRSTRGKNSKGRKITGIEQLPGEHKILVTSNDSRVRLYDLRDLSLSCKYKGGTNTSSQIKASLSYNGKFIVCGSEDHYIYIWKTYYDYSKFTSVRRDRNDFWEAFRAHTAVVTAAIFASNPTAIFSSMETQSSANQEKEGASKPEPGEVLVSADFSGAVKVFVNRAAKTKQQRVSEVQAPMPTAVTQPSEAKPTEQDTTAKENAGAVQTSKAPPKPPRASVKGPPPSRPPPPVRPPPPAVQKASS</sequence>
<feature type="region of interest" description="Disordered" evidence="5">
    <location>
        <begin position="438"/>
        <end position="467"/>
    </location>
</feature>
<feature type="compositionally biased region" description="Pro residues" evidence="5">
    <location>
        <begin position="987"/>
        <end position="1013"/>
    </location>
</feature>
<feature type="compositionally biased region" description="Polar residues" evidence="5">
    <location>
        <begin position="123"/>
        <end position="132"/>
    </location>
</feature>
<evidence type="ECO:0000313" key="7">
    <source>
        <dbReference type="RefSeq" id="XP_019646501.1"/>
    </source>
</evidence>
<feature type="compositionally biased region" description="Basic and acidic residues" evidence="5">
    <location>
        <begin position="453"/>
        <end position="467"/>
    </location>
</feature>
<dbReference type="PANTHER" id="PTHR14221:SF0">
    <property type="entry name" value="WD REPEAT-CONTAINING PROTEIN 44"/>
    <property type="match status" value="1"/>
</dbReference>
<dbReference type="InterPro" id="IPR020472">
    <property type="entry name" value="WD40_PAC1"/>
</dbReference>
<name>A0A6P5AWV0_BRABE</name>
<evidence type="ECO:0000256" key="3">
    <source>
        <dbReference type="ARBA" id="ARBA00022737"/>
    </source>
</evidence>
<dbReference type="OrthoDB" id="1932312at2759"/>
<dbReference type="Pfam" id="PF00400">
    <property type="entry name" value="WD40"/>
    <property type="match status" value="4"/>
</dbReference>
<dbReference type="SMART" id="SM00320">
    <property type="entry name" value="WD40"/>
    <property type="match status" value="7"/>
</dbReference>